<protein>
    <submittedName>
        <fullName evidence="1">Calpastatin</fullName>
    </submittedName>
</protein>
<evidence type="ECO:0000313" key="1">
    <source>
        <dbReference type="EMBL" id="KPN61667.1"/>
    </source>
</evidence>
<evidence type="ECO:0000313" key="2">
    <source>
        <dbReference type="Proteomes" id="UP000050471"/>
    </source>
</evidence>
<accession>A0A0N8IAZ3</accession>
<name>A0A0N8IAZ3_9RHOB</name>
<dbReference type="OrthoDB" id="9801870at2"/>
<dbReference type="Gene3D" id="1.25.40.380">
    <property type="entry name" value="Protein of unknown function DUF1810"/>
    <property type="match status" value="1"/>
</dbReference>
<comment type="caution">
    <text evidence="1">The sequence shown here is derived from an EMBL/GenBank/DDBJ whole genome shotgun (WGS) entry which is preliminary data.</text>
</comment>
<dbReference type="STRING" id="154981.AKJ29_02925"/>
<dbReference type="EMBL" id="LKBA01000025">
    <property type="protein sequence ID" value="KPN61667.1"/>
    <property type="molecule type" value="Genomic_DNA"/>
</dbReference>
<sequence>MFIEAQDTVWSDVLSELQAGKKTSHWMWFVFPQLAELGRSDMSQLYGLEDLNEATAYLAHDELKRRLIVAASLLLEHAGTDPVEILGAVDAQKLRSCMTLFAAVPDAPDMFRQVLEVHYAGQPCARTIEILSRA</sequence>
<dbReference type="InterPro" id="IPR014937">
    <property type="entry name" value="DUF1810"/>
</dbReference>
<gene>
    <name evidence="1" type="ORF">AKJ29_02925</name>
</gene>
<keyword evidence="2" id="KW-1185">Reference proteome</keyword>
<dbReference type="Pfam" id="PF08837">
    <property type="entry name" value="DUF1810"/>
    <property type="match status" value="1"/>
</dbReference>
<reference evidence="1 2" key="1">
    <citation type="submission" date="2015-09" db="EMBL/GenBank/DDBJ databases">
        <title>Draft genome sequence of Aliiroseovarius crassostreae CV919-312TSm, the causative agent of Roseovarius Oyster Disease (formerly Juvenile Oyster Disease).</title>
        <authorList>
            <person name="Kessner L."/>
            <person name="Spinard E."/>
            <person name="Nelson D."/>
        </authorList>
    </citation>
    <scope>NUCLEOTIDE SEQUENCE [LARGE SCALE GENOMIC DNA]</scope>
    <source>
        <strain evidence="1 2">CV919-312</strain>
    </source>
</reference>
<dbReference type="Proteomes" id="UP000050471">
    <property type="component" value="Unassembled WGS sequence"/>
</dbReference>
<dbReference type="RefSeq" id="WP_055192998.1">
    <property type="nucleotide sequence ID" value="NZ_FPBS01000006.1"/>
</dbReference>
<dbReference type="InterPro" id="IPR036287">
    <property type="entry name" value="Rv1873-like_sf"/>
</dbReference>
<organism evidence="1 2">
    <name type="scientific">Aliiroseovarius crassostreae</name>
    <dbReference type="NCBI Taxonomy" id="154981"/>
    <lineage>
        <taxon>Bacteria</taxon>
        <taxon>Pseudomonadati</taxon>
        <taxon>Pseudomonadota</taxon>
        <taxon>Alphaproteobacteria</taxon>
        <taxon>Rhodobacterales</taxon>
        <taxon>Paracoccaceae</taxon>
        <taxon>Aliiroseovarius</taxon>
    </lineage>
</organism>
<dbReference type="AlphaFoldDB" id="A0A0N8IAZ3"/>
<dbReference type="SUPFAM" id="SSF140736">
    <property type="entry name" value="Rv1873-like"/>
    <property type="match status" value="1"/>
</dbReference>
<proteinExistence type="predicted"/>